<proteinExistence type="predicted"/>
<dbReference type="EMBL" id="AHMT02000059">
    <property type="protein sequence ID" value="EQA60617.1"/>
    <property type="molecule type" value="Genomic_DNA"/>
</dbReference>
<keyword evidence="2" id="KW-1185">Reference proteome</keyword>
<evidence type="ECO:0000313" key="1">
    <source>
        <dbReference type="EMBL" id="EQA60617.1"/>
    </source>
</evidence>
<accession>V6HUW3</accession>
<evidence type="ECO:0000313" key="2">
    <source>
        <dbReference type="Proteomes" id="UP000018747"/>
    </source>
</evidence>
<dbReference type="AlphaFoldDB" id="V6HUW3"/>
<sequence>MKSKKEIYSISDKNQINKIQSRFLITKLCLNPRTFSKNIKISNRKILFSTIKRTPFSLD</sequence>
<reference evidence="1" key="1">
    <citation type="submission" date="2013-05" db="EMBL/GenBank/DDBJ databases">
        <authorList>
            <person name="Harkins D.M."/>
            <person name="Durkin A.S."/>
            <person name="Brinkac L.M."/>
            <person name="Haft D.H."/>
            <person name="Selengut J.D."/>
            <person name="Sanka R."/>
            <person name="DePew J."/>
            <person name="Purushe J."/>
            <person name="Hartskeerl R.A."/>
            <person name="Ahmed A."/>
            <person name="van der Linden H."/>
            <person name="Goris M.G.A."/>
            <person name="Vinetz J.M."/>
            <person name="Sutton G.G."/>
            <person name="Nierman W.C."/>
            <person name="Fouts D.E."/>
        </authorList>
    </citation>
    <scope>NUCLEOTIDE SEQUENCE [LARGE SCALE GENOMIC DNA]</scope>
    <source>
        <strain evidence="1">L 60</strain>
    </source>
</reference>
<name>V6HUW3_9LEPT</name>
<dbReference type="Proteomes" id="UP000018747">
    <property type="component" value="Unassembled WGS sequence"/>
</dbReference>
<protein>
    <submittedName>
        <fullName evidence="1">Uncharacterized protein</fullName>
    </submittedName>
</protein>
<comment type="caution">
    <text evidence="1">The sequence shown here is derived from an EMBL/GenBank/DDBJ whole genome shotgun (WGS) entry which is preliminary data.</text>
</comment>
<organism evidence="1 2">
    <name type="scientific">Leptospira alexanderi serovar Manhao 3 str. L 60</name>
    <dbReference type="NCBI Taxonomy" id="1049759"/>
    <lineage>
        <taxon>Bacteria</taxon>
        <taxon>Pseudomonadati</taxon>
        <taxon>Spirochaetota</taxon>
        <taxon>Spirochaetia</taxon>
        <taxon>Leptospirales</taxon>
        <taxon>Leptospiraceae</taxon>
        <taxon>Leptospira</taxon>
    </lineage>
</organism>
<gene>
    <name evidence="1" type="ORF">LEP1GSC062_0632</name>
</gene>